<feature type="transmembrane region" description="Helical" evidence="1">
    <location>
        <begin position="214"/>
        <end position="242"/>
    </location>
</feature>
<sequence length="426" mass="45709">MRPALQRLGLCLLAARPHGGNSEAMDSVARGLALDLALQCSDEGGRLCRGGHSLGLLQRRALAPVRSRLRDNDTVLAVDPGNFSAVLAMDPGTDTRRALYAIEEELELHLRGRNAVLPMGPGNDTEYTLYAMGERPELHLSGNKTRLLRYARHGMRGPAGASSESETIGSVVKDFFAPRLSLAIVFLALVAASMVSLLICAFSGRKSTPSRVTVCGHSVWAAVFALCLLATVAGGLFSVWYLSGALLKEVIEHFDMAFIGTEVTLDTVKFNPYSGHFKAMNTTIYNPEGYTCSCLMQADLLAFDLSMGPFLLSLGRHVVVNNVLIDGVHVNYERSWTSSNVGDVLDYLNAEGSGHFKVIMHRLSVSNIHARATTMLLNGLGVTAGVKDIEFADFAREAGGMGAVGILKRVISTILNSSVQAVARSG</sequence>
<keyword evidence="1" id="KW-0472">Membrane</keyword>
<evidence type="ECO:0000313" key="2">
    <source>
        <dbReference type="EMBL" id="CAE4582761.1"/>
    </source>
</evidence>
<keyword evidence="1" id="KW-0812">Transmembrane</keyword>
<reference evidence="2" key="1">
    <citation type="submission" date="2021-01" db="EMBL/GenBank/DDBJ databases">
        <authorList>
            <person name="Corre E."/>
            <person name="Pelletier E."/>
            <person name="Niang G."/>
            <person name="Scheremetjew M."/>
            <person name="Finn R."/>
            <person name="Kale V."/>
            <person name="Holt S."/>
            <person name="Cochrane G."/>
            <person name="Meng A."/>
            <person name="Brown T."/>
            <person name="Cohen L."/>
        </authorList>
    </citation>
    <scope>NUCLEOTIDE SEQUENCE</scope>
    <source>
        <strain evidence="2">CCMP3105</strain>
    </source>
</reference>
<dbReference type="AlphaFoldDB" id="A0A7S4V8E8"/>
<organism evidence="2">
    <name type="scientific">Alexandrium monilatum</name>
    <dbReference type="NCBI Taxonomy" id="311494"/>
    <lineage>
        <taxon>Eukaryota</taxon>
        <taxon>Sar</taxon>
        <taxon>Alveolata</taxon>
        <taxon>Dinophyceae</taxon>
        <taxon>Gonyaulacales</taxon>
        <taxon>Pyrocystaceae</taxon>
        <taxon>Alexandrium</taxon>
    </lineage>
</organism>
<feature type="transmembrane region" description="Helical" evidence="1">
    <location>
        <begin position="180"/>
        <end position="202"/>
    </location>
</feature>
<dbReference type="EMBL" id="HBNR01029339">
    <property type="protein sequence ID" value="CAE4582761.1"/>
    <property type="molecule type" value="Transcribed_RNA"/>
</dbReference>
<evidence type="ECO:0000256" key="1">
    <source>
        <dbReference type="SAM" id="Phobius"/>
    </source>
</evidence>
<name>A0A7S4V8E8_9DINO</name>
<proteinExistence type="predicted"/>
<accession>A0A7S4V8E8</accession>
<gene>
    <name evidence="2" type="ORF">AMON00008_LOCUS19993</name>
</gene>
<protein>
    <submittedName>
        <fullName evidence="2">Uncharacterized protein</fullName>
    </submittedName>
</protein>
<keyword evidence="1" id="KW-1133">Transmembrane helix</keyword>